<evidence type="ECO:0000313" key="12">
    <source>
        <dbReference type="EMBL" id="MBB1485142.1"/>
    </source>
</evidence>
<comment type="subcellular location">
    <subcellularLocation>
        <location evidence="1 9">Cell inner membrane</location>
        <topology evidence="1 9">Multi-pass membrane protein</topology>
    </subcellularLocation>
</comment>
<sequence length="207" mass="24033">MGRKLLYFLDNIESYICRLLLAGFVTLLFAQIISRQLFDYSFSWSEELSVYMFVWFVFFGASYAAKMAAHNRVTFQYKLMPAWLPPILEVVTDLIWVAFNAYFVWLAYDFVFNRMNLFWKSQTLGIPMKYIYLILPVAFALMTFRILQVNYNKLVKGKTVHAPDDIDMDEMLEYEPPGVSTGSSDGTKAMNQNDADQAGKEQEVRHG</sequence>
<name>A0A839IKS5_9GAMM</name>
<dbReference type="PANTHER" id="PTHR35011">
    <property type="entry name" value="2,3-DIKETO-L-GULONATE TRAP TRANSPORTER SMALL PERMEASE PROTEIN YIAM"/>
    <property type="match status" value="1"/>
</dbReference>
<dbReference type="RefSeq" id="WP_182806905.1">
    <property type="nucleotide sequence ID" value="NZ_JACJFM010000001.1"/>
</dbReference>
<accession>A0A839IKS5</accession>
<comment type="subunit">
    <text evidence="9">The complex comprises the extracytoplasmic solute receptor protein and the two transmembrane proteins.</text>
</comment>
<evidence type="ECO:0000313" key="13">
    <source>
        <dbReference type="Proteomes" id="UP000565262"/>
    </source>
</evidence>
<dbReference type="GO" id="GO:0022857">
    <property type="term" value="F:transmembrane transporter activity"/>
    <property type="evidence" value="ECO:0007669"/>
    <property type="project" value="UniProtKB-UniRule"/>
</dbReference>
<evidence type="ECO:0000256" key="1">
    <source>
        <dbReference type="ARBA" id="ARBA00004429"/>
    </source>
</evidence>
<dbReference type="Proteomes" id="UP000565262">
    <property type="component" value="Unassembled WGS sequence"/>
</dbReference>
<keyword evidence="4 9" id="KW-0997">Cell inner membrane</keyword>
<feature type="transmembrane region" description="Helical" evidence="9">
    <location>
        <begin position="12"/>
        <end position="33"/>
    </location>
</feature>
<feature type="domain" description="Tripartite ATP-independent periplasmic transporters DctQ component" evidence="11">
    <location>
        <begin position="25"/>
        <end position="149"/>
    </location>
</feature>
<feature type="transmembrane region" description="Helical" evidence="9">
    <location>
        <begin position="48"/>
        <end position="65"/>
    </location>
</feature>
<organism evidence="12 13">
    <name type="scientific">Oceanospirillum sediminis</name>
    <dbReference type="NCBI Taxonomy" id="2760088"/>
    <lineage>
        <taxon>Bacteria</taxon>
        <taxon>Pseudomonadati</taxon>
        <taxon>Pseudomonadota</taxon>
        <taxon>Gammaproteobacteria</taxon>
        <taxon>Oceanospirillales</taxon>
        <taxon>Oceanospirillaceae</taxon>
        <taxon>Oceanospirillum</taxon>
    </lineage>
</organism>
<evidence type="ECO:0000256" key="8">
    <source>
        <dbReference type="ARBA" id="ARBA00038436"/>
    </source>
</evidence>
<keyword evidence="7 9" id="KW-0472">Membrane</keyword>
<dbReference type="InterPro" id="IPR007387">
    <property type="entry name" value="TRAP_DctQ"/>
</dbReference>
<keyword evidence="13" id="KW-1185">Reference proteome</keyword>
<evidence type="ECO:0000256" key="10">
    <source>
        <dbReference type="SAM" id="MobiDB-lite"/>
    </source>
</evidence>
<evidence type="ECO:0000256" key="4">
    <source>
        <dbReference type="ARBA" id="ARBA00022519"/>
    </source>
</evidence>
<comment type="similarity">
    <text evidence="8 9">Belongs to the TRAP transporter small permease family.</text>
</comment>
<feature type="region of interest" description="Disordered" evidence="10">
    <location>
        <begin position="175"/>
        <end position="207"/>
    </location>
</feature>
<evidence type="ECO:0000256" key="2">
    <source>
        <dbReference type="ARBA" id="ARBA00022448"/>
    </source>
</evidence>
<proteinExistence type="inferred from homology"/>
<evidence type="ECO:0000256" key="6">
    <source>
        <dbReference type="ARBA" id="ARBA00022989"/>
    </source>
</evidence>
<evidence type="ECO:0000256" key="5">
    <source>
        <dbReference type="ARBA" id="ARBA00022692"/>
    </source>
</evidence>
<feature type="compositionally biased region" description="Basic and acidic residues" evidence="10">
    <location>
        <begin position="197"/>
        <end position="207"/>
    </location>
</feature>
<dbReference type="EMBL" id="JACJFM010000001">
    <property type="protein sequence ID" value="MBB1485142.1"/>
    <property type="molecule type" value="Genomic_DNA"/>
</dbReference>
<dbReference type="PANTHER" id="PTHR35011:SF2">
    <property type="entry name" value="2,3-DIKETO-L-GULONATE TRAP TRANSPORTER SMALL PERMEASE PROTEIN YIAM"/>
    <property type="match status" value="1"/>
</dbReference>
<dbReference type="InterPro" id="IPR055348">
    <property type="entry name" value="DctQ"/>
</dbReference>
<evidence type="ECO:0000259" key="11">
    <source>
        <dbReference type="Pfam" id="PF04290"/>
    </source>
</evidence>
<keyword evidence="2 9" id="KW-0813">Transport</keyword>
<keyword evidence="3" id="KW-1003">Cell membrane</keyword>
<evidence type="ECO:0000256" key="7">
    <source>
        <dbReference type="ARBA" id="ARBA00023136"/>
    </source>
</evidence>
<comment type="caution">
    <text evidence="12">The sequence shown here is derived from an EMBL/GenBank/DDBJ whole genome shotgun (WGS) entry which is preliminary data.</text>
</comment>
<evidence type="ECO:0000256" key="9">
    <source>
        <dbReference type="RuleBase" id="RU369079"/>
    </source>
</evidence>
<dbReference type="AlphaFoldDB" id="A0A839IKS5"/>
<comment type="function">
    <text evidence="9">Part of the tripartite ATP-independent periplasmic (TRAP) transport system.</text>
</comment>
<evidence type="ECO:0000256" key="3">
    <source>
        <dbReference type="ARBA" id="ARBA00022475"/>
    </source>
</evidence>
<dbReference type="Pfam" id="PF04290">
    <property type="entry name" value="DctQ"/>
    <property type="match status" value="1"/>
</dbReference>
<keyword evidence="6 9" id="KW-1133">Transmembrane helix</keyword>
<dbReference type="GO" id="GO:0015740">
    <property type="term" value="P:C4-dicarboxylate transport"/>
    <property type="evidence" value="ECO:0007669"/>
    <property type="project" value="TreeGrafter"/>
</dbReference>
<feature type="transmembrane region" description="Helical" evidence="9">
    <location>
        <begin position="128"/>
        <end position="147"/>
    </location>
</feature>
<keyword evidence="5 9" id="KW-0812">Transmembrane</keyword>
<reference evidence="12 13" key="1">
    <citation type="submission" date="2020-08" db="EMBL/GenBank/DDBJ databases">
        <title>Oceanospirillum sp. nov. isolated from marine sediment.</title>
        <authorList>
            <person name="Ji X."/>
        </authorList>
    </citation>
    <scope>NUCLEOTIDE SEQUENCE [LARGE SCALE GENOMIC DNA]</scope>
    <source>
        <strain evidence="12 13">D5</strain>
    </source>
</reference>
<protein>
    <recommendedName>
        <fullName evidence="9">TRAP transporter small permease protein</fullName>
    </recommendedName>
</protein>
<feature type="compositionally biased region" description="Polar residues" evidence="10">
    <location>
        <begin position="180"/>
        <end position="195"/>
    </location>
</feature>
<feature type="transmembrane region" description="Helical" evidence="9">
    <location>
        <begin position="86"/>
        <end position="108"/>
    </location>
</feature>
<dbReference type="GO" id="GO:0005886">
    <property type="term" value="C:plasma membrane"/>
    <property type="evidence" value="ECO:0007669"/>
    <property type="project" value="UniProtKB-SubCell"/>
</dbReference>
<gene>
    <name evidence="12" type="ORF">H4O21_00725</name>
</gene>